<dbReference type="OrthoDB" id="2830261at2"/>
<dbReference type="PROSITE" id="PS51257">
    <property type="entry name" value="PROKAR_LIPOPROTEIN"/>
    <property type="match status" value="1"/>
</dbReference>
<sequence length="235" mass="25429">MKRKIFVIIAVAVASAAVLASCGRKAEPEAAKAPGIAAFERVLASDPKSVGFHGEMSHYGFALSSGEKFEWSKDMGANKADLAMVMPAKEFIDAGLDVTKLDPQDWLYAEAEPAHGTPALLIKLWNVADEKGEARNEPEAMEKIVAADKDILAYHEEKDHFALFMGEGFEVVWADDLKAQAEDLIFVLKAEPLVAAGLDIAKLEGFGWSFKAASKDNMGMGANPDQIVKSFDLVK</sequence>
<dbReference type="AlphaFoldDB" id="V7I1H5"/>
<reference evidence="2 3" key="1">
    <citation type="journal article" date="2014" name="Genome Announc.">
        <title>Genome Sequence of Youngiibacter fragilis, the Type Strain of the Genus Youngiibacter.</title>
        <authorList>
            <person name="Wawrik C.B."/>
            <person name="Callaghan A.V."/>
            <person name="Stamps B.W."/>
            <person name="Wawrik B."/>
        </authorList>
    </citation>
    <scope>NUCLEOTIDE SEQUENCE [LARGE SCALE GENOMIC DNA]</scope>
    <source>
        <strain evidence="2 3">232.1</strain>
    </source>
</reference>
<dbReference type="EMBL" id="AXUN02000231">
    <property type="protein sequence ID" value="ETA79044.1"/>
    <property type="molecule type" value="Genomic_DNA"/>
</dbReference>
<keyword evidence="1" id="KW-0732">Signal</keyword>
<name>V7I1H5_9CLOT</name>
<feature type="signal peptide" evidence="1">
    <location>
        <begin position="1"/>
        <end position="20"/>
    </location>
</feature>
<feature type="chain" id="PRO_5039507355" evidence="1">
    <location>
        <begin position="21"/>
        <end position="235"/>
    </location>
</feature>
<evidence type="ECO:0000313" key="3">
    <source>
        <dbReference type="Proteomes" id="UP000017747"/>
    </source>
</evidence>
<evidence type="ECO:0000256" key="1">
    <source>
        <dbReference type="SAM" id="SignalP"/>
    </source>
</evidence>
<proteinExistence type="predicted"/>
<comment type="caution">
    <text evidence="2">The sequence shown here is derived from an EMBL/GenBank/DDBJ whole genome shotgun (WGS) entry which is preliminary data.</text>
</comment>
<dbReference type="Proteomes" id="UP000017747">
    <property type="component" value="Unassembled WGS sequence"/>
</dbReference>
<gene>
    <name evidence="2" type="ORF">T472_0218820</name>
</gene>
<accession>V7I1H5</accession>
<dbReference type="RefSeq" id="WP_023388165.1">
    <property type="nucleotide sequence ID" value="NZ_AXUN02000231.1"/>
</dbReference>
<dbReference type="eggNOG" id="ENOG502ZAHZ">
    <property type="taxonomic scope" value="Bacteria"/>
</dbReference>
<organism evidence="2 3">
    <name type="scientific">Youngiibacter fragilis 232.1</name>
    <dbReference type="NCBI Taxonomy" id="994573"/>
    <lineage>
        <taxon>Bacteria</taxon>
        <taxon>Bacillati</taxon>
        <taxon>Bacillota</taxon>
        <taxon>Clostridia</taxon>
        <taxon>Eubacteriales</taxon>
        <taxon>Clostridiaceae</taxon>
        <taxon>Youngiibacter</taxon>
    </lineage>
</organism>
<protein>
    <submittedName>
        <fullName evidence="2">Uncharacterized protein</fullName>
    </submittedName>
</protein>
<keyword evidence="3" id="KW-1185">Reference proteome</keyword>
<evidence type="ECO:0000313" key="2">
    <source>
        <dbReference type="EMBL" id="ETA79044.1"/>
    </source>
</evidence>